<feature type="domain" description="Histidine kinase" evidence="9">
    <location>
        <begin position="300"/>
        <end position="518"/>
    </location>
</feature>
<keyword evidence="5 12" id="KW-0418">Kinase</keyword>
<dbReference type="SUPFAM" id="SSF47384">
    <property type="entry name" value="Homodimeric domain of signal transducing histidine kinase"/>
    <property type="match status" value="1"/>
</dbReference>
<accession>A0A2H3L2A6</accession>
<dbReference type="NCBIfam" id="TIGR00229">
    <property type="entry name" value="sensory_box"/>
    <property type="match status" value="1"/>
</dbReference>
<dbReference type="EMBL" id="LYXE01000090">
    <property type="protein sequence ID" value="PDV98867.1"/>
    <property type="molecule type" value="Genomic_DNA"/>
</dbReference>
<evidence type="ECO:0000259" key="11">
    <source>
        <dbReference type="PROSITE" id="PS50113"/>
    </source>
</evidence>
<evidence type="ECO:0000256" key="1">
    <source>
        <dbReference type="ARBA" id="ARBA00000085"/>
    </source>
</evidence>
<dbReference type="InterPro" id="IPR035965">
    <property type="entry name" value="PAS-like_dom_sf"/>
</dbReference>
<evidence type="ECO:0000256" key="3">
    <source>
        <dbReference type="ARBA" id="ARBA00022553"/>
    </source>
</evidence>
<dbReference type="GO" id="GO:0000155">
    <property type="term" value="F:phosphorelay sensor kinase activity"/>
    <property type="evidence" value="ECO:0007669"/>
    <property type="project" value="InterPro"/>
</dbReference>
<evidence type="ECO:0000313" key="12">
    <source>
        <dbReference type="EMBL" id="PDV98867.1"/>
    </source>
</evidence>
<dbReference type="SUPFAM" id="SSF55874">
    <property type="entry name" value="ATPase domain of HSP90 chaperone/DNA topoisomerase II/histidine kinase"/>
    <property type="match status" value="1"/>
</dbReference>
<evidence type="ECO:0000256" key="8">
    <source>
        <dbReference type="SAM" id="Coils"/>
    </source>
</evidence>
<dbReference type="SMART" id="SM00091">
    <property type="entry name" value="PAS"/>
    <property type="match status" value="1"/>
</dbReference>
<dbReference type="SMART" id="SM00065">
    <property type="entry name" value="GAF"/>
    <property type="match status" value="1"/>
</dbReference>
<dbReference type="GO" id="GO:0006355">
    <property type="term" value="P:regulation of DNA-templated transcription"/>
    <property type="evidence" value="ECO:0007669"/>
    <property type="project" value="InterPro"/>
</dbReference>
<dbReference type="InterPro" id="IPR050736">
    <property type="entry name" value="Sensor_HK_Regulatory"/>
</dbReference>
<dbReference type="SUPFAM" id="SSF55785">
    <property type="entry name" value="PYP-like sensor domain (PAS domain)"/>
    <property type="match status" value="1"/>
</dbReference>
<dbReference type="EC" id="2.7.13.3" evidence="2"/>
<dbReference type="InterPro" id="IPR003018">
    <property type="entry name" value="GAF"/>
</dbReference>
<protein>
    <recommendedName>
        <fullName evidence="2">histidine kinase</fullName>
        <ecNumber evidence="2">2.7.13.3</ecNumber>
    </recommendedName>
</protein>
<dbReference type="Gene3D" id="3.30.450.20">
    <property type="entry name" value="PAS domain"/>
    <property type="match status" value="1"/>
</dbReference>
<dbReference type="InterPro" id="IPR000014">
    <property type="entry name" value="PAS"/>
</dbReference>
<evidence type="ECO:0000256" key="2">
    <source>
        <dbReference type="ARBA" id="ARBA00012438"/>
    </source>
</evidence>
<dbReference type="CDD" id="cd00082">
    <property type="entry name" value="HisKA"/>
    <property type="match status" value="1"/>
</dbReference>
<keyword evidence="8" id="KW-0175">Coiled coil</keyword>
<dbReference type="InterPro" id="IPR001610">
    <property type="entry name" value="PAC"/>
</dbReference>
<comment type="caution">
    <text evidence="12">The sequence shown here is derived from an EMBL/GenBank/DDBJ whole genome shotgun (WGS) entry which is preliminary data.</text>
</comment>
<dbReference type="InterPro" id="IPR013767">
    <property type="entry name" value="PAS_fold"/>
</dbReference>
<evidence type="ECO:0000259" key="10">
    <source>
        <dbReference type="PROSITE" id="PS50112"/>
    </source>
</evidence>
<evidence type="ECO:0000313" key="13">
    <source>
        <dbReference type="Proteomes" id="UP000220922"/>
    </source>
</evidence>
<dbReference type="InterPro" id="IPR036890">
    <property type="entry name" value="HATPase_C_sf"/>
</dbReference>
<sequence length="528" mass="58784">MLNSSDHRLLQREYLLQISRAMTAQLDLLSVLSLTIGYAVEMTAGTSGLIALYDEEAGDELRIRASSGLPRNEWPAFARLLTLPPSELGRRGDMLLREVAADTGLTLRQMIALPLTLRDTPVGVIYVFRAALNVAFSADDRQVLQDFADQAAIAVSNARLYQSVLREKQRLDAMIEQSADGVMIIDSRWRITTFNKAMETLTGWSREEALGRPCAEVLAIENGQGINICLTDCPLQRLPFATNPVVEGRMFTRDGRSLFVQSRYAPQRSSQGQFLGAIANIRDITAQKQDEELQSTFISVISHELKTPVSIIKGYAGTLRRDDATFSAQQYRDGLAVIEEEADRLARQIQDLLDVSRLMADGTRLEIADFPLPILASDVVRSFAPTAGEQFEFELRFPEDMPPVQGDYERIRQVLANLVSNAVKYSPEGGMIRIGGWPDGNHAICYVSDQGVGIAPEEQEAIFRRFYRIDTRLRRETQGSGLGLFLTRAIIEAHGGRIWVESQIGKGSRFSFTLPLGRRKLADEATPQ</sequence>
<dbReference type="Gene3D" id="3.30.450.40">
    <property type="match status" value="2"/>
</dbReference>
<dbReference type="InterPro" id="IPR003661">
    <property type="entry name" value="HisK_dim/P_dom"/>
</dbReference>
<dbReference type="InterPro" id="IPR036097">
    <property type="entry name" value="HisK_dim/P_sf"/>
</dbReference>
<dbReference type="PROSITE" id="PS50113">
    <property type="entry name" value="PAC"/>
    <property type="match status" value="1"/>
</dbReference>
<proteinExistence type="predicted"/>
<dbReference type="RefSeq" id="WP_097653319.1">
    <property type="nucleotide sequence ID" value="NZ_LYXE01000090.1"/>
</dbReference>
<dbReference type="OrthoDB" id="9777816at2"/>
<keyword evidence="7" id="KW-0472">Membrane</keyword>
<dbReference type="Pfam" id="PF13492">
    <property type="entry name" value="GAF_3"/>
    <property type="match status" value="1"/>
</dbReference>
<dbReference type="PANTHER" id="PTHR43711:SF1">
    <property type="entry name" value="HISTIDINE KINASE 1"/>
    <property type="match status" value="1"/>
</dbReference>
<gene>
    <name evidence="12" type="ORF">A9Q02_02755</name>
</gene>
<dbReference type="AlphaFoldDB" id="A0A2H3L2A6"/>
<dbReference type="Pfam" id="PF00989">
    <property type="entry name" value="PAS"/>
    <property type="match status" value="1"/>
</dbReference>
<dbReference type="CDD" id="cd00075">
    <property type="entry name" value="HATPase"/>
    <property type="match status" value="1"/>
</dbReference>
<comment type="catalytic activity">
    <reaction evidence="1">
        <text>ATP + protein L-histidine = ADP + protein N-phospho-L-histidine.</text>
        <dbReference type="EC" id="2.7.13.3"/>
    </reaction>
</comment>
<dbReference type="InterPro" id="IPR029016">
    <property type="entry name" value="GAF-like_dom_sf"/>
</dbReference>
<keyword evidence="4" id="KW-0808">Transferase</keyword>
<evidence type="ECO:0000256" key="4">
    <source>
        <dbReference type="ARBA" id="ARBA00022679"/>
    </source>
</evidence>
<evidence type="ECO:0000256" key="6">
    <source>
        <dbReference type="ARBA" id="ARBA00023012"/>
    </source>
</evidence>
<dbReference type="InterPro" id="IPR000700">
    <property type="entry name" value="PAS-assoc_C"/>
</dbReference>
<dbReference type="SMART" id="SM00388">
    <property type="entry name" value="HisKA"/>
    <property type="match status" value="1"/>
</dbReference>
<dbReference type="SMART" id="SM00387">
    <property type="entry name" value="HATPase_c"/>
    <property type="match status" value="1"/>
</dbReference>
<dbReference type="Gene3D" id="3.30.565.10">
    <property type="entry name" value="Histidine kinase-like ATPase, C-terminal domain"/>
    <property type="match status" value="1"/>
</dbReference>
<dbReference type="Pfam" id="PF02518">
    <property type="entry name" value="HATPase_c"/>
    <property type="match status" value="1"/>
</dbReference>
<evidence type="ECO:0000256" key="7">
    <source>
        <dbReference type="ARBA" id="ARBA00023136"/>
    </source>
</evidence>
<feature type="domain" description="PAC" evidence="11">
    <location>
        <begin position="244"/>
        <end position="296"/>
    </location>
</feature>
<keyword evidence="6" id="KW-0902">Two-component regulatory system</keyword>
<dbReference type="SUPFAM" id="SSF55781">
    <property type="entry name" value="GAF domain-like"/>
    <property type="match status" value="1"/>
</dbReference>
<dbReference type="FunFam" id="3.30.565.10:FF:000006">
    <property type="entry name" value="Sensor histidine kinase WalK"/>
    <property type="match status" value="1"/>
</dbReference>
<evidence type="ECO:0000259" key="9">
    <source>
        <dbReference type="PROSITE" id="PS50109"/>
    </source>
</evidence>
<dbReference type="PRINTS" id="PR00344">
    <property type="entry name" value="BCTRLSENSOR"/>
</dbReference>
<keyword evidence="3" id="KW-0597">Phosphoprotein</keyword>
<dbReference type="PROSITE" id="PS50109">
    <property type="entry name" value="HIS_KIN"/>
    <property type="match status" value="1"/>
</dbReference>
<dbReference type="Gene3D" id="1.10.287.130">
    <property type="match status" value="1"/>
</dbReference>
<feature type="domain" description="PAS" evidence="10">
    <location>
        <begin position="167"/>
        <end position="212"/>
    </location>
</feature>
<dbReference type="Proteomes" id="UP000220922">
    <property type="component" value="Unassembled WGS sequence"/>
</dbReference>
<organism evidence="12 13">
    <name type="scientific">Candidatus Chloroploca asiatica</name>
    <dbReference type="NCBI Taxonomy" id="1506545"/>
    <lineage>
        <taxon>Bacteria</taxon>
        <taxon>Bacillati</taxon>
        <taxon>Chloroflexota</taxon>
        <taxon>Chloroflexia</taxon>
        <taxon>Chloroflexales</taxon>
        <taxon>Chloroflexineae</taxon>
        <taxon>Oscillochloridaceae</taxon>
        <taxon>Candidatus Chloroploca</taxon>
    </lineage>
</organism>
<dbReference type="InterPro" id="IPR003594">
    <property type="entry name" value="HATPase_dom"/>
</dbReference>
<dbReference type="Pfam" id="PF00512">
    <property type="entry name" value="HisKA"/>
    <property type="match status" value="1"/>
</dbReference>
<dbReference type="SMART" id="SM00086">
    <property type="entry name" value="PAC"/>
    <property type="match status" value="1"/>
</dbReference>
<keyword evidence="13" id="KW-1185">Reference proteome</keyword>
<dbReference type="InterPro" id="IPR005467">
    <property type="entry name" value="His_kinase_dom"/>
</dbReference>
<dbReference type="FunFam" id="1.10.287.130:FF:000001">
    <property type="entry name" value="Two-component sensor histidine kinase"/>
    <property type="match status" value="1"/>
</dbReference>
<dbReference type="PROSITE" id="PS50112">
    <property type="entry name" value="PAS"/>
    <property type="match status" value="1"/>
</dbReference>
<dbReference type="CDD" id="cd00130">
    <property type="entry name" value="PAS"/>
    <property type="match status" value="1"/>
</dbReference>
<dbReference type="PANTHER" id="PTHR43711">
    <property type="entry name" value="TWO-COMPONENT HISTIDINE KINASE"/>
    <property type="match status" value="1"/>
</dbReference>
<name>A0A2H3L2A6_9CHLR</name>
<reference evidence="12 13" key="1">
    <citation type="submission" date="2016-05" db="EMBL/GenBank/DDBJ databases">
        <authorList>
            <person name="Lavstsen T."/>
            <person name="Jespersen J.S."/>
        </authorList>
    </citation>
    <scope>NUCLEOTIDE SEQUENCE [LARGE SCALE GENOMIC DNA]</scope>
    <source>
        <strain evidence="12 13">B7-9</strain>
    </source>
</reference>
<feature type="coiled-coil region" evidence="8">
    <location>
        <begin position="328"/>
        <end position="355"/>
    </location>
</feature>
<evidence type="ECO:0000256" key="5">
    <source>
        <dbReference type="ARBA" id="ARBA00022777"/>
    </source>
</evidence>
<dbReference type="InterPro" id="IPR004358">
    <property type="entry name" value="Sig_transdc_His_kin-like_C"/>
</dbReference>